<evidence type="ECO:0000313" key="5">
    <source>
        <dbReference type="Proteomes" id="UP000689195"/>
    </source>
</evidence>
<reference evidence="4" key="1">
    <citation type="submission" date="2021-01" db="EMBL/GenBank/DDBJ databases">
        <authorList>
            <consortium name="Genoscope - CEA"/>
            <person name="William W."/>
        </authorList>
    </citation>
    <scope>NUCLEOTIDE SEQUENCE</scope>
</reference>
<accession>A0A8S1UZA4</accession>
<dbReference type="PROSITE" id="PS00028">
    <property type="entry name" value="ZINC_FINGER_C2H2_1"/>
    <property type="match status" value="1"/>
</dbReference>
<comment type="caution">
    <text evidence="4">The sequence shown here is derived from an EMBL/GenBank/DDBJ whole genome shotgun (WGS) entry which is preliminary data.</text>
</comment>
<evidence type="ECO:0000259" key="2">
    <source>
        <dbReference type="PROSITE" id="PS50157"/>
    </source>
</evidence>
<evidence type="ECO:0000256" key="1">
    <source>
        <dbReference type="PROSITE-ProRule" id="PRU00042"/>
    </source>
</evidence>
<dbReference type="InterPro" id="IPR013087">
    <property type="entry name" value="Znf_C2H2_type"/>
</dbReference>
<sequence>MEQFQLASAIFLKEFLKIVDLQNLNLERIDEHIEQLKAQILLNQESDDLIKEEQNYNSLIEFPELDNYIQQKTNKKQRNKERSNGYKYFCCSKCNKKFNHPSSLSRHKKNQHKSVKQDMFEIKQLQSQQQEVIINLTDLEI</sequence>
<gene>
    <name evidence="3" type="ORF">PPENT_87.1.T0520099</name>
    <name evidence="4" type="ORF">PPENT_87.1.T0520100</name>
</gene>
<keyword evidence="1" id="KW-0862">Zinc</keyword>
<feature type="domain" description="C2H2-type" evidence="2">
    <location>
        <begin position="89"/>
        <end position="117"/>
    </location>
</feature>
<keyword evidence="1" id="KW-0479">Metal-binding</keyword>
<dbReference type="Proteomes" id="UP000689195">
    <property type="component" value="Unassembled WGS sequence"/>
</dbReference>
<proteinExistence type="predicted"/>
<dbReference type="OrthoDB" id="301340at2759"/>
<evidence type="ECO:0000313" key="4">
    <source>
        <dbReference type="EMBL" id="CAD8170021.1"/>
    </source>
</evidence>
<evidence type="ECO:0000313" key="3">
    <source>
        <dbReference type="EMBL" id="CAD8170019.1"/>
    </source>
</evidence>
<keyword evidence="1" id="KW-0863">Zinc-finger</keyword>
<dbReference type="EMBL" id="CAJJDO010000052">
    <property type="protein sequence ID" value="CAD8170021.1"/>
    <property type="molecule type" value="Genomic_DNA"/>
</dbReference>
<organism evidence="4 5">
    <name type="scientific">Paramecium pentaurelia</name>
    <dbReference type="NCBI Taxonomy" id="43138"/>
    <lineage>
        <taxon>Eukaryota</taxon>
        <taxon>Sar</taxon>
        <taxon>Alveolata</taxon>
        <taxon>Ciliophora</taxon>
        <taxon>Intramacronucleata</taxon>
        <taxon>Oligohymenophorea</taxon>
        <taxon>Peniculida</taxon>
        <taxon>Parameciidae</taxon>
        <taxon>Paramecium</taxon>
    </lineage>
</organism>
<dbReference type="PROSITE" id="PS50157">
    <property type="entry name" value="ZINC_FINGER_C2H2_2"/>
    <property type="match status" value="1"/>
</dbReference>
<dbReference type="AlphaFoldDB" id="A0A8S1UZA4"/>
<keyword evidence="5" id="KW-1185">Reference proteome</keyword>
<dbReference type="GO" id="GO:0008270">
    <property type="term" value="F:zinc ion binding"/>
    <property type="evidence" value="ECO:0007669"/>
    <property type="project" value="UniProtKB-KW"/>
</dbReference>
<name>A0A8S1UZA4_9CILI</name>
<protein>
    <recommendedName>
        <fullName evidence="2">C2H2-type domain-containing protein</fullName>
    </recommendedName>
</protein>
<dbReference type="EMBL" id="CAJJDO010000052">
    <property type="protein sequence ID" value="CAD8170019.1"/>
    <property type="molecule type" value="Genomic_DNA"/>
</dbReference>